<reference evidence="2 3" key="1">
    <citation type="journal article" date="2021" name="Elife">
        <title>Chloroplast acquisition without the gene transfer in kleptoplastic sea slugs, Plakobranchus ocellatus.</title>
        <authorList>
            <person name="Maeda T."/>
            <person name="Takahashi S."/>
            <person name="Yoshida T."/>
            <person name="Shimamura S."/>
            <person name="Takaki Y."/>
            <person name="Nagai Y."/>
            <person name="Toyoda A."/>
            <person name="Suzuki Y."/>
            <person name="Arimoto A."/>
            <person name="Ishii H."/>
            <person name="Satoh N."/>
            <person name="Nishiyama T."/>
            <person name="Hasebe M."/>
            <person name="Maruyama T."/>
            <person name="Minagawa J."/>
            <person name="Obokata J."/>
            <person name="Shigenobu S."/>
        </authorList>
    </citation>
    <scope>NUCLEOTIDE SEQUENCE [LARGE SCALE GENOMIC DNA]</scope>
</reference>
<evidence type="ECO:0000256" key="1">
    <source>
        <dbReference type="SAM" id="MobiDB-lite"/>
    </source>
</evidence>
<dbReference type="Proteomes" id="UP000735302">
    <property type="component" value="Unassembled WGS sequence"/>
</dbReference>
<protein>
    <submittedName>
        <fullName evidence="2">Uncharacterized protein</fullName>
    </submittedName>
</protein>
<proteinExistence type="predicted"/>
<evidence type="ECO:0000313" key="3">
    <source>
        <dbReference type="Proteomes" id="UP000735302"/>
    </source>
</evidence>
<gene>
    <name evidence="2" type="ORF">PoB_003785400</name>
</gene>
<keyword evidence="3" id="KW-1185">Reference proteome</keyword>
<dbReference type="AlphaFoldDB" id="A0AAV4AYB0"/>
<feature type="region of interest" description="Disordered" evidence="1">
    <location>
        <begin position="1"/>
        <end position="48"/>
    </location>
</feature>
<organism evidence="2 3">
    <name type="scientific">Plakobranchus ocellatus</name>
    <dbReference type="NCBI Taxonomy" id="259542"/>
    <lineage>
        <taxon>Eukaryota</taxon>
        <taxon>Metazoa</taxon>
        <taxon>Spiralia</taxon>
        <taxon>Lophotrochozoa</taxon>
        <taxon>Mollusca</taxon>
        <taxon>Gastropoda</taxon>
        <taxon>Heterobranchia</taxon>
        <taxon>Euthyneura</taxon>
        <taxon>Panpulmonata</taxon>
        <taxon>Sacoglossa</taxon>
        <taxon>Placobranchoidea</taxon>
        <taxon>Plakobranchidae</taxon>
        <taxon>Plakobranchus</taxon>
    </lineage>
</organism>
<accession>A0AAV4AYB0</accession>
<dbReference type="EMBL" id="BLXT01004270">
    <property type="protein sequence ID" value="GFO11349.1"/>
    <property type="molecule type" value="Genomic_DNA"/>
</dbReference>
<sequence>GLEGLRGPKGSKGDPGNGYHTDEDFPTGFIQGPPGTPGEPGKPGKRVRAASLETKNGHPTELKRLGVAWF</sequence>
<name>A0AAV4AYB0_9GAST</name>
<evidence type="ECO:0000313" key="2">
    <source>
        <dbReference type="EMBL" id="GFO11349.1"/>
    </source>
</evidence>
<feature type="non-terminal residue" evidence="2">
    <location>
        <position position="1"/>
    </location>
</feature>
<comment type="caution">
    <text evidence="2">The sequence shown here is derived from an EMBL/GenBank/DDBJ whole genome shotgun (WGS) entry which is preliminary data.</text>
</comment>